<organism evidence="1 2">
    <name type="scientific">Saprolegnia parasitica (strain CBS 223.65)</name>
    <dbReference type="NCBI Taxonomy" id="695850"/>
    <lineage>
        <taxon>Eukaryota</taxon>
        <taxon>Sar</taxon>
        <taxon>Stramenopiles</taxon>
        <taxon>Oomycota</taxon>
        <taxon>Saprolegniomycetes</taxon>
        <taxon>Saprolegniales</taxon>
        <taxon>Saprolegniaceae</taxon>
        <taxon>Saprolegnia</taxon>
    </lineage>
</organism>
<sequence length="492" mass="55454">MQDVVDPEDPAYLTRHAQSQLDLGGTAAAKTIRKLVNERTSTRIQARNADASIAYPPSRGLAKYTPRFLQACKRLFERCERDSGGRSMALPTLRQLASAGAFAVDQRTMDAWLQHPRADDAHVTFGEFVDACYCFYGLDLEDRLGSETSRNCHPFALACARDKDARAFSPRDHIRRRNPMKAQQERDASDVVWLAQSGCLRASKSQPVLRTSPSASCLAKNEADVALKRDKVVAQRDNALRQREAVQANVALAQHFSTNVGMVARHVQIGEITEKRHHHARAKKARFEAKKQANEQASACAKAFTNRIKLSKLEDVQEARREVQHELAAIKERKHYRAEMLRRHKALFNLSESTCTLHRRPPELLAALSRAHTEAETRRLAKVEQRFFEQSLSQQLREYKHDKEHALKQTVHPPVPAAMIHLDQQDESGAWENAEAKLTAAMDALLQTWIDDQRDLSCLLPTANTPPAALRYFGKVRDVPPKPFQSSADRGL</sequence>
<gene>
    <name evidence="1" type="ORF">SPRG_00338</name>
</gene>
<dbReference type="AlphaFoldDB" id="A0A067DA18"/>
<dbReference type="KEGG" id="spar:SPRG_00338"/>
<evidence type="ECO:0000313" key="2">
    <source>
        <dbReference type="Proteomes" id="UP000030745"/>
    </source>
</evidence>
<keyword evidence="2" id="KW-1185">Reference proteome</keyword>
<evidence type="ECO:0008006" key="3">
    <source>
        <dbReference type="Google" id="ProtNLM"/>
    </source>
</evidence>
<accession>A0A067DA18</accession>
<dbReference type="Proteomes" id="UP000030745">
    <property type="component" value="Unassembled WGS sequence"/>
</dbReference>
<dbReference type="OMA" id="HPFALAC"/>
<dbReference type="GeneID" id="24122983"/>
<proteinExistence type="predicted"/>
<dbReference type="VEuPathDB" id="FungiDB:SPRG_00338"/>
<evidence type="ECO:0000313" key="1">
    <source>
        <dbReference type="EMBL" id="KDO35491.1"/>
    </source>
</evidence>
<protein>
    <recommendedName>
        <fullName evidence="3">EF-hand domain-containing protein</fullName>
    </recommendedName>
</protein>
<dbReference type="OrthoDB" id="68333at2759"/>
<dbReference type="EMBL" id="KK583189">
    <property type="protein sequence ID" value="KDO35491.1"/>
    <property type="molecule type" value="Genomic_DNA"/>
</dbReference>
<dbReference type="RefSeq" id="XP_012193828.1">
    <property type="nucleotide sequence ID" value="XM_012338438.1"/>
</dbReference>
<reference evidence="1 2" key="1">
    <citation type="journal article" date="2013" name="PLoS Genet.">
        <title>Distinctive expansion of potential virulence genes in the genome of the oomycete fish pathogen Saprolegnia parasitica.</title>
        <authorList>
            <person name="Jiang R.H."/>
            <person name="de Bruijn I."/>
            <person name="Haas B.J."/>
            <person name="Belmonte R."/>
            <person name="Lobach L."/>
            <person name="Christie J."/>
            <person name="van den Ackerveken G."/>
            <person name="Bottin A."/>
            <person name="Bulone V."/>
            <person name="Diaz-Moreno S.M."/>
            <person name="Dumas B."/>
            <person name="Fan L."/>
            <person name="Gaulin E."/>
            <person name="Govers F."/>
            <person name="Grenville-Briggs L.J."/>
            <person name="Horner N.R."/>
            <person name="Levin J.Z."/>
            <person name="Mammella M."/>
            <person name="Meijer H.J."/>
            <person name="Morris P."/>
            <person name="Nusbaum C."/>
            <person name="Oome S."/>
            <person name="Phillips A.J."/>
            <person name="van Rooyen D."/>
            <person name="Rzeszutek E."/>
            <person name="Saraiva M."/>
            <person name="Secombes C.J."/>
            <person name="Seidl M.F."/>
            <person name="Snel B."/>
            <person name="Stassen J.H."/>
            <person name="Sykes S."/>
            <person name="Tripathy S."/>
            <person name="van den Berg H."/>
            <person name="Vega-Arreguin J.C."/>
            <person name="Wawra S."/>
            <person name="Young S.K."/>
            <person name="Zeng Q."/>
            <person name="Dieguez-Uribeondo J."/>
            <person name="Russ C."/>
            <person name="Tyler B.M."/>
            <person name="van West P."/>
        </authorList>
    </citation>
    <scope>NUCLEOTIDE SEQUENCE [LARGE SCALE GENOMIC DNA]</scope>
    <source>
        <strain evidence="1 2">CBS 223.65</strain>
    </source>
</reference>
<name>A0A067DA18_SAPPC</name>